<evidence type="ECO:0000313" key="1">
    <source>
        <dbReference type="EMBL" id="KIL00199.1"/>
    </source>
</evidence>
<reference evidence="1 2" key="1">
    <citation type="submission" date="2014-04" db="EMBL/GenBank/DDBJ databases">
        <authorList>
            <consortium name="DOE Joint Genome Institute"/>
            <person name="Kuo A."/>
            <person name="Kohler A."/>
            <person name="Jargeat P."/>
            <person name="Nagy L.G."/>
            <person name="Floudas D."/>
            <person name="Copeland A."/>
            <person name="Barry K.W."/>
            <person name="Cichocki N."/>
            <person name="Veneault-Fourrey C."/>
            <person name="LaButti K."/>
            <person name="Lindquist E.A."/>
            <person name="Lipzen A."/>
            <person name="Lundell T."/>
            <person name="Morin E."/>
            <person name="Murat C."/>
            <person name="Sun H."/>
            <person name="Tunlid A."/>
            <person name="Henrissat B."/>
            <person name="Grigoriev I.V."/>
            <person name="Hibbett D.S."/>
            <person name="Martin F."/>
            <person name="Nordberg H.P."/>
            <person name="Cantor M.N."/>
            <person name="Hua S.X."/>
        </authorList>
    </citation>
    <scope>NUCLEOTIDE SEQUENCE [LARGE SCALE GENOMIC DNA]</scope>
    <source>
        <strain evidence="1 2">Ve08.2h10</strain>
    </source>
</reference>
<reference evidence="2" key="2">
    <citation type="submission" date="2015-01" db="EMBL/GenBank/DDBJ databases">
        <title>Evolutionary Origins and Diversification of the Mycorrhizal Mutualists.</title>
        <authorList>
            <consortium name="DOE Joint Genome Institute"/>
            <consortium name="Mycorrhizal Genomics Consortium"/>
            <person name="Kohler A."/>
            <person name="Kuo A."/>
            <person name="Nagy L.G."/>
            <person name="Floudas D."/>
            <person name="Copeland A."/>
            <person name="Barry K.W."/>
            <person name="Cichocki N."/>
            <person name="Veneault-Fourrey C."/>
            <person name="LaButti K."/>
            <person name="Lindquist E.A."/>
            <person name="Lipzen A."/>
            <person name="Lundell T."/>
            <person name="Morin E."/>
            <person name="Murat C."/>
            <person name="Riley R."/>
            <person name="Ohm R."/>
            <person name="Sun H."/>
            <person name="Tunlid A."/>
            <person name="Henrissat B."/>
            <person name="Grigoriev I.V."/>
            <person name="Hibbett D.S."/>
            <person name="Martin F."/>
        </authorList>
    </citation>
    <scope>NUCLEOTIDE SEQUENCE [LARGE SCALE GENOMIC DNA]</scope>
    <source>
        <strain evidence="2">Ve08.2h10</strain>
    </source>
</reference>
<dbReference type="AlphaFoldDB" id="A0A0D0DXC0"/>
<proteinExistence type="predicted"/>
<protein>
    <submittedName>
        <fullName evidence="1">Uncharacterized protein</fullName>
    </submittedName>
</protein>
<gene>
    <name evidence="1" type="ORF">PAXRUDRAFT_315129</name>
</gene>
<name>A0A0D0DXC0_9AGAM</name>
<organism evidence="1 2">
    <name type="scientific">Paxillus rubicundulus Ve08.2h10</name>
    <dbReference type="NCBI Taxonomy" id="930991"/>
    <lineage>
        <taxon>Eukaryota</taxon>
        <taxon>Fungi</taxon>
        <taxon>Dikarya</taxon>
        <taxon>Basidiomycota</taxon>
        <taxon>Agaricomycotina</taxon>
        <taxon>Agaricomycetes</taxon>
        <taxon>Agaricomycetidae</taxon>
        <taxon>Boletales</taxon>
        <taxon>Paxilineae</taxon>
        <taxon>Paxillaceae</taxon>
        <taxon>Paxillus</taxon>
    </lineage>
</organism>
<accession>A0A0D0DXC0</accession>
<dbReference type="EMBL" id="KN824839">
    <property type="protein sequence ID" value="KIL00199.1"/>
    <property type="molecule type" value="Genomic_DNA"/>
</dbReference>
<dbReference type="HOGENOM" id="CLU_2638762_0_0_1"/>
<keyword evidence="2" id="KW-1185">Reference proteome</keyword>
<dbReference type="Proteomes" id="UP000054538">
    <property type="component" value="Unassembled WGS sequence"/>
</dbReference>
<evidence type="ECO:0000313" key="2">
    <source>
        <dbReference type="Proteomes" id="UP000054538"/>
    </source>
</evidence>
<sequence>MVLRPSTWLLYVCHVRLRMGLVRLVIDEMTFLAHELELKQSLLRATILIYRPLAYYHHIRILTAADQKVLTQHSCAT</sequence>
<dbReference type="InParanoid" id="A0A0D0DXC0"/>